<protein>
    <submittedName>
        <fullName evidence="3">Acetyl-CoA carboxylase biotin carboxyl carrier protein subunit</fullName>
    </submittedName>
</protein>
<dbReference type="PANTHER" id="PTHR45266:SF3">
    <property type="entry name" value="OXALOACETATE DECARBOXYLASE ALPHA CHAIN"/>
    <property type="match status" value="1"/>
</dbReference>
<evidence type="ECO:0000256" key="1">
    <source>
        <dbReference type="ARBA" id="ARBA00023267"/>
    </source>
</evidence>
<dbReference type="AlphaFoldDB" id="A0A2S5GLG0"/>
<name>A0A2S5GLG0_9BURK</name>
<dbReference type="EMBL" id="PREU01000012">
    <property type="protein sequence ID" value="PPA73902.1"/>
    <property type="molecule type" value="Genomic_DNA"/>
</dbReference>
<evidence type="ECO:0000313" key="3">
    <source>
        <dbReference type="EMBL" id="PPA73902.1"/>
    </source>
</evidence>
<dbReference type="InterPro" id="IPR000089">
    <property type="entry name" value="Biotin_lipoyl"/>
</dbReference>
<dbReference type="InterPro" id="IPR050709">
    <property type="entry name" value="Biotin_Carboxyl_Carrier/Decarb"/>
</dbReference>
<proteinExistence type="predicted"/>
<keyword evidence="1" id="KW-0092">Biotin</keyword>
<dbReference type="InterPro" id="IPR011053">
    <property type="entry name" value="Single_hybrid_motif"/>
</dbReference>
<accession>A0A2S5GLG0</accession>
<dbReference type="OrthoDB" id="9760256at2"/>
<gene>
    <name evidence="3" type="ORF">C4E15_23095</name>
</gene>
<organism evidence="3 4">
    <name type="scientific">Achromobacter spanius</name>
    <dbReference type="NCBI Taxonomy" id="217203"/>
    <lineage>
        <taxon>Bacteria</taxon>
        <taxon>Pseudomonadati</taxon>
        <taxon>Pseudomonadota</taxon>
        <taxon>Betaproteobacteria</taxon>
        <taxon>Burkholderiales</taxon>
        <taxon>Alcaligenaceae</taxon>
        <taxon>Achromobacter</taxon>
    </lineage>
</organism>
<dbReference type="PROSITE" id="PS50968">
    <property type="entry name" value="BIOTINYL_LIPOYL"/>
    <property type="match status" value="1"/>
</dbReference>
<sequence>MFKVETPVVGRVVAVSVRPGQRVDAGDSVIKVESMKMEIPVESERAGIVARVLVGEGDEVDEGQVVVELE</sequence>
<dbReference type="Gene3D" id="2.40.50.100">
    <property type="match status" value="1"/>
</dbReference>
<evidence type="ECO:0000313" key="4">
    <source>
        <dbReference type="Proteomes" id="UP000239990"/>
    </source>
</evidence>
<comment type="caution">
    <text evidence="3">The sequence shown here is derived from an EMBL/GenBank/DDBJ whole genome shotgun (WGS) entry which is preliminary data.</text>
</comment>
<evidence type="ECO:0000259" key="2">
    <source>
        <dbReference type="PROSITE" id="PS50968"/>
    </source>
</evidence>
<dbReference type="Pfam" id="PF00364">
    <property type="entry name" value="Biotin_lipoyl"/>
    <property type="match status" value="1"/>
</dbReference>
<dbReference type="Proteomes" id="UP000239990">
    <property type="component" value="Unassembled WGS sequence"/>
</dbReference>
<dbReference type="CDD" id="cd06850">
    <property type="entry name" value="biotinyl_domain"/>
    <property type="match status" value="1"/>
</dbReference>
<dbReference type="PANTHER" id="PTHR45266">
    <property type="entry name" value="OXALOACETATE DECARBOXYLASE ALPHA CHAIN"/>
    <property type="match status" value="1"/>
</dbReference>
<dbReference type="SUPFAM" id="SSF51230">
    <property type="entry name" value="Single hybrid motif"/>
    <property type="match status" value="1"/>
</dbReference>
<reference evidence="3 4" key="1">
    <citation type="submission" date="2018-02" db="EMBL/GenBank/DDBJ databases">
        <title>Draft Genome of Achromobacter spanius stain 6.</title>
        <authorList>
            <person name="Gunasekera T.S."/>
            <person name="Radwan O."/>
            <person name="Ruiz O.N."/>
        </authorList>
    </citation>
    <scope>NUCLEOTIDE SEQUENCE [LARGE SCALE GENOMIC DNA]</scope>
    <source>
        <strain evidence="3 4">6</strain>
    </source>
</reference>
<feature type="domain" description="Lipoyl-binding" evidence="2">
    <location>
        <begin position="1"/>
        <end position="70"/>
    </location>
</feature>
<dbReference type="RefSeq" id="WP_104145050.1">
    <property type="nucleotide sequence ID" value="NZ_PREU01000012.1"/>
</dbReference>